<sequence length="124" mass="13939">MKIEDFSLLVEKVIEGLPEDFSAALDEGNVSVVAQEHPDRSDLDAAGITEHSALLGLYQGVPPTSRGRGYSLVLPDKITIYKEPIEQYARQTRRSVTDVVREVVLHEIAHHFGLPDWRLRELGY</sequence>
<accession>A0A2N3G7Q3</accession>
<dbReference type="InterPro" id="IPR010428">
    <property type="entry name" value="Zincin_1"/>
</dbReference>
<dbReference type="AlphaFoldDB" id="A0A2N3G7Q3"/>
<proteinExistence type="predicted"/>
<dbReference type="CDD" id="cd12952">
    <property type="entry name" value="MMP_ACEL2062"/>
    <property type="match status" value="1"/>
</dbReference>
<dbReference type="EMBL" id="PHEX01000006">
    <property type="protein sequence ID" value="PKQ28745.1"/>
    <property type="molecule type" value="Genomic_DNA"/>
</dbReference>
<dbReference type="Pfam" id="PF06262">
    <property type="entry name" value="Zincin_1"/>
    <property type="match status" value="1"/>
</dbReference>
<evidence type="ECO:0000313" key="2">
    <source>
        <dbReference type="Proteomes" id="UP000233654"/>
    </source>
</evidence>
<evidence type="ECO:0000313" key="1">
    <source>
        <dbReference type="EMBL" id="PKQ28745.1"/>
    </source>
</evidence>
<comment type="caution">
    <text evidence="1">The sequence shown here is derived from an EMBL/GenBank/DDBJ whole genome shotgun (WGS) entry which is preliminary data.</text>
</comment>
<dbReference type="Gene3D" id="3.30.2010.20">
    <property type="match status" value="1"/>
</dbReference>
<protein>
    <recommendedName>
        <fullName evidence="3">Metallopeptidase family protein</fullName>
    </recommendedName>
</protein>
<gene>
    <name evidence="1" type="ORF">CVT63_01155</name>
</gene>
<dbReference type="InterPro" id="IPR038555">
    <property type="entry name" value="Zincin_1_sf"/>
</dbReference>
<name>A0A2N3G7Q3_9ACTN</name>
<reference evidence="1 2" key="1">
    <citation type="journal article" date="2017" name="ISME J.">
        <title>Potential for microbial H2 and metal transformations associated with novel bacteria and archaea in deep terrestrial subsurface sediments.</title>
        <authorList>
            <person name="Hernsdorf A.W."/>
            <person name="Amano Y."/>
            <person name="Miyakawa K."/>
            <person name="Ise K."/>
            <person name="Suzuki Y."/>
            <person name="Anantharaman K."/>
            <person name="Probst A."/>
            <person name="Burstein D."/>
            <person name="Thomas B.C."/>
            <person name="Banfield J.F."/>
        </authorList>
    </citation>
    <scope>NUCLEOTIDE SEQUENCE [LARGE SCALE GENOMIC DNA]</scope>
    <source>
        <strain evidence="1">HGW-Actinobacteria-3</strain>
    </source>
</reference>
<dbReference type="SUPFAM" id="SSF55486">
    <property type="entry name" value="Metalloproteases ('zincins'), catalytic domain"/>
    <property type="match status" value="1"/>
</dbReference>
<dbReference type="Proteomes" id="UP000233654">
    <property type="component" value="Unassembled WGS sequence"/>
</dbReference>
<organism evidence="1 2">
    <name type="scientific">Candidatus Anoxymicrobium japonicum</name>
    <dbReference type="NCBI Taxonomy" id="2013648"/>
    <lineage>
        <taxon>Bacteria</taxon>
        <taxon>Bacillati</taxon>
        <taxon>Actinomycetota</taxon>
        <taxon>Candidatus Geothermincolia</taxon>
        <taxon>Candidatus Geothermincolales</taxon>
        <taxon>Candidatus Anoxymicrobiaceae</taxon>
        <taxon>Candidatus Anoxymicrobium</taxon>
    </lineage>
</organism>
<evidence type="ECO:0008006" key="3">
    <source>
        <dbReference type="Google" id="ProtNLM"/>
    </source>
</evidence>